<dbReference type="InterPro" id="IPR013785">
    <property type="entry name" value="Aldolase_TIM"/>
</dbReference>
<proteinExistence type="predicted"/>
<protein>
    <submittedName>
        <fullName evidence="4">NADH oxidase</fullName>
    </submittedName>
</protein>
<evidence type="ECO:0000313" key="5">
    <source>
        <dbReference type="Proteomes" id="UP000229329"/>
    </source>
</evidence>
<evidence type="ECO:0000259" key="3">
    <source>
        <dbReference type="Pfam" id="PF00724"/>
    </source>
</evidence>
<dbReference type="InterPro" id="IPR051799">
    <property type="entry name" value="NADH_flavin_oxidoreductase"/>
</dbReference>
<accession>A0A2M8S5E3</accession>
<organism evidence="4 5">
    <name type="scientific">Conservatibacter flavescens</name>
    <dbReference type="NCBI Taxonomy" id="28161"/>
    <lineage>
        <taxon>Bacteria</taxon>
        <taxon>Pseudomonadati</taxon>
        <taxon>Pseudomonadota</taxon>
        <taxon>Gammaproteobacteria</taxon>
        <taxon>Pasteurellales</taxon>
        <taxon>Pasteurellaceae</taxon>
        <taxon>Conservatibacter</taxon>
    </lineage>
</organism>
<dbReference type="PANTHER" id="PTHR43656:SF2">
    <property type="entry name" value="BINDING OXIDOREDUCTASE, PUTATIVE (AFU_ORTHOLOGUE AFUA_2G08260)-RELATED"/>
    <property type="match status" value="1"/>
</dbReference>
<keyword evidence="2" id="KW-0560">Oxidoreductase</keyword>
<dbReference type="InterPro" id="IPR001155">
    <property type="entry name" value="OxRdtase_FMN_N"/>
</dbReference>
<dbReference type="RefSeq" id="WP_100287635.1">
    <property type="nucleotide sequence ID" value="NZ_PHHA01000002.1"/>
</dbReference>
<evidence type="ECO:0000313" key="4">
    <source>
        <dbReference type="EMBL" id="PJG86359.1"/>
    </source>
</evidence>
<keyword evidence="1" id="KW-0285">Flavoprotein</keyword>
<dbReference type="PANTHER" id="PTHR43656">
    <property type="entry name" value="BINDING OXIDOREDUCTASE, PUTATIVE (AFU_ORTHOLOGUE AFUA_2G08260)-RELATED"/>
    <property type="match status" value="1"/>
</dbReference>
<dbReference type="AlphaFoldDB" id="A0A2M8S5E3"/>
<dbReference type="EMBL" id="PHHA01000002">
    <property type="protein sequence ID" value="PJG86359.1"/>
    <property type="molecule type" value="Genomic_DNA"/>
</dbReference>
<dbReference type="OrthoDB" id="8523426at2"/>
<dbReference type="CDD" id="cd04733">
    <property type="entry name" value="OYE_like_2_FMN"/>
    <property type="match status" value="1"/>
</dbReference>
<dbReference type="Gene3D" id="3.20.20.70">
    <property type="entry name" value="Aldolase class I"/>
    <property type="match status" value="1"/>
</dbReference>
<evidence type="ECO:0000256" key="2">
    <source>
        <dbReference type="ARBA" id="ARBA00023002"/>
    </source>
</evidence>
<keyword evidence="5" id="KW-1185">Reference proteome</keyword>
<dbReference type="Proteomes" id="UP000229329">
    <property type="component" value="Unassembled WGS sequence"/>
</dbReference>
<reference evidence="4 5" key="1">
    <citation type="submission" date="2017-11" db="EMBL/GenBank/DDBJ databases">
        <title>Reclassification of Bisgaard taxon 7 as Conservatibacter flavescens gen. nov., sp. nov.</title>
        <authorList>
            <person name="Christensen H."/>
        </authorList>
    </citation>
    <scope>NUCLEOTIDE SEQUENCE [LARGE SCALE GENOMIC DNA]</scope>
    <source>
        <strain evidence="4 5">7_4</strain>
    </source>
</reference>
<name>A0A2M8S5E3_9PAST</name>
<gene>
    <name evidence="4" type="ORF">CVP05_00675</name>
</gene>
<dbReference type="Pfam" id="PF00724">
    <property type="entry name" value="Oxidored_FMN"/>
    <property type="match status" value="1"/>
</dbReference>
<evidence type="ECO:0000256" key="1">
    <source>
        <dbReference type="ARBA" id="ARBA00022630"/>
    </source>
</evidence>
<sequence>MNPSNPAPNISTPLTLSNGAVLKNRLYKAAMDEQLAPNNTPSQVLVHLYDTWAKGGAAVLVTGHVMIDRRFSANFDTTAVDDERDLPILQAWAQAGTQNGTKLLMQLNHPGKQIPKNVNKQPVAPSAVPLSKELSALFNPPRVLSEDEIFDIIRRFRQSAKIAEKAGFSGVQIHAAHGYLLSQFLSPHHNRRTDNWGGSLENRMRILVEIYHEIRRQTSDGFIVALKLNSADFQKGGFGEDESVQVLAKMAALGVDLLEISGGNYESPAMMEGVKDSTKKREAYFLDYADKARAVIGDVPLVITGGFRSMAAMNDALADGSTDMIGMAKPYAVMPDVADKLTSGSLTHIATPPVRTGIKAIDKRLGGLLEIYWYTKQLHLLGQGKPANPNYSAYKTLWTIVKDGVRRERG</sequence>
<dbReference type="GO" id="GO:0016491">
    <property type="term" value="F:oxidoreductase activity"/>
    <property type="evidence" value="ECO:0007669"/>
    <property type="project" value="UniProtKB-KW"/>
</dbReference>
<dbReference type="SUPFAM" id="SSF51395">
    <property type="entry name" value="FMN-linked oxidoreductases"/>
    <property type="match status" value="1"/>
</dbReference>
<dbReference type="GO" id="GO:0010181">
    <property type="term" value="F:FMN binding"/>
    <property type="evidence" value="ECO:0007669"/>
    <property type="project" value="InterPro"/>
</dbReference>
<feature type="domain" description="NADH:flavin oxidoreductase/NADH oxidase N-terminal" evidence="3">
    <location>
        <begin position="12"/>
        <end position="344"/>
    </location>
</feature>
<comment type="caution">
    <text evidence="4">The sequence shown here is derived from an EMBL/GenBank/DDBJ whole genome shotgun (WGS) entry which is preliminary data.</text>
</comment>